<sequence length="383" mass="44344">MIRKDIEKIECTIMPLTDIHIGSGIDLASYEYVIKDGVFYRIDLGEIFYNFPEDMRLKLTELMEENNIIKIRKYIKDNYKVEYGYSYSCEVADDVNELYEEKIGGARNSNDENSLTISEFIGNYRGKYIPGSSIKGSIRNAYIGDNFQGSYEIMRNKKINTAPFIIAKEKEYLARKIEAEALGLKELEPKFDPFKNLQVTDSEISKDMLKIVKVERVNLKKDKINVPMGNHEMMRGYLLSRDKKSLKFKINISELSFDRESEIKYRNLSQNKKGETIIEELNKELYVDSVLFPALREKSNKVLEEDLKFFKEAKNLIGIKACEEIKNYSATLKENEVLIKFGKGAGFNSTTLNLFNRNKKDVFTRVMAEGYPVGWAVLSYNEE</sequence>
<organism evidence="8 9">
    <name type="scientific">Fusobacterium mortiferum ATCC 9817</name>
    <dbReference type="NCBI Taxonomy" id="469616"/>
    <lineage>
        <taxon>Bacteria</taxon>
        <taxon>Fusobacteriati</taxon>
        <taxon>Fusobacteriota</taxon>
        <taxon>Fusobacteriia</taxon>
        <taxon>Fusobacteriales</taxon>
        <taxon>Fusobacteriaceae</taxon>
        <taxon>Fusobacterium</taxon>
    </lineage>
</organism>
<evidence type="ECO:0000313" key="8">
    <source>
        <dbReference type="EMBL" id="AVQ19757.1"/>
    </source>
</evidence>
<reference evidence="9" key="1">
    <citation type="journal article" date="2018" name="MSphere">
        <title>Fusobacterium Genomics Using MinION and Illumina Sequencing Enables Genome Completion and Correction.</title>
        <authorList>
            <person name="Todd S.M."/>
            <person name="Settlage R.E."/>
            <person name="Lahmers K.K."/>
            <person name="Slade D.J."/>
        </authorList>
    </citation>
    <scope>NUCLEOTIDE SEQUENCE [LARGE SCALE GENOMIC DNA]</scope>
    <source>
        <strain evidence="9">ATCC 9817</strain>
    </source>
</reference>
<accession>A0ABM6TZC3</accession>
<dbReference type="Proteomes" id="UP000240258">
    <property type="component" value="Chromosome"/>
</dbReference>
<evidence type="ECO:0000256" key="4">
    <source>
        <dbReference type="ARBA" id="ARBA00022884"/>
    </source>
</evidence>
<comment type="similarity">
    <text evidence="2">Belongs to the CRISPR-associated Csm5 family.</text>
</comment>
<protein>
    <recommendedName>
        <fullName evidence="3">CRISPR system Cms protein Csm5</fullName>
    </recommendedName>
    <alternativeName>
        <fullName evidence="6">CRISPR type III A-associated protein Csm5</fullName>
    </alternativeName>
</protein>
<keyword evidence="9" id="KW-1185">Reference proteome</keyword>
<keyword evidence="4" id="KW-0694">RNA-binding</keyword>
<dbReference type="NCBIfam" id="TIGR01899">
    <property type="entry name" value="cas_TM1807_csm5"/>
    <property type="match status" value="1"/>
</dbReference>
<dbReference type="PANTHER" id="PTHR38007">
    <property type="entry name" value="CRISPR SYSTEM CMS PROTEIN CSM5"/>
    <property type="match status" value="1"/>
</dbReference>
<evidence type="ECO:0000256" key="1">
    <source>
        <dbReference type="ARBA" id="ARBA00003088"/>
    </source>
</evidence>
<comment type="function">
    <text evidence="1">This subunit might be involved in maturation of a crRNA intermediate to its mature form.</text>
</comment>
<evidence type="ECO:0000256" key="5">
    <source>
        <dbReference type="ARBA" id="ARBA00023118"/>
    </source>
</evidence>
<evidence type="ECO:0000256" key="6">
    <source>
        <dbReference type="ARBA" id="ARBA00031720"/>
    </source>
</evidence>
<evidence type="ECO:0000256" key="2">
    <source>
        <dbReference type="ARBA" id="ARBA00006680"/>
    </source>
</evidence>
<feature type="domain" description="CRISPR type III-associated protein" evidence="7">
    <location>
        <begin position="14"/>
        <end position="312"/>
    </location>
</feature>
<evidence type="ECO:0000313" key="9">
    <source>
        <dbReference type="Proteomes" id="UP000240258"/>
    </source>
</evidence>
<dbReference type="PANTHER" id="PTHR38007:SF1">
    <property type="entry name" value="CRISPR SYSTEM CMS PROTEIN CSM5"/>
    <property type="match status" value="1"/>
</dbReference>
<gene>
    <name evidence="8" type="primary">csm5</name>
    <name evidence="8" type="ORF">C4N19_11920</name>
</gene>
<evidence type="ECO:0000256" key="3">
    <source>
        <dbReference type="ARBA" id="ARBA00016113"/>
    </source>
</evidence>
<dbReference type="Pfam" id="PF03787">
    <property type="entry name" value="RAMPs"/>
    <property type="match status" value="1"/>
</dbReference>
<keyword evidence="5" id="KW-0051">Antiviral defense</keyword>
<dbReference type="RefSeq" id="WP_005886902.1">
    <property type="nucleotide sequence ID" value="NZ_CP028102.1"/>
</dbReference>
<name>A0ABM6TZC3_FUSMR</name>
<dbReference type="InterPro" id="IPR005537">
    <property type="entry name" value="RAMP_III_fam"/>
</dbReference>
<dbReference type="InterPro" id="IPR010173">
    <property type="entry name" value="CRISPR-assoc_Csm5"/>
</dbReference>
<dbReference type="EMBL" id="CP028102">
    <property type="protein sequence ID" value="AVQ19757.1"/>
    <property type="molecule type" value="Genomic_DNA"/>
</dbReference>
<evidence type="ECO:0000259" key="7">
    <source>
        <dbReference type="Pfam" id="PF03787"/>
    </source>
</evidence>
<dbReference type="GeneID" id="62764246"/>
<proteinExistence type="inferred from homology"/>